<proteinExistence type="predicted"/>
<organism evidence="1 2">
    <name type="scientific">Boeremia exigua</name>
    <dbReference type="NCBI Taxonomy" id="749465"/>
    <lineage>
        <taxon>Eukaryota</taxon>
        <taxon>Fungi</taxon>
        <taxon>Dikarya</taxon>
        <taxon>Ascomycota</taxon>
        <taxon>Pezizomycotina</taxon>
        <taxon>Dothideomycetes</taxon>
        <taxon>Pleosporomycetidae</taxon>
        <taxon>Pleosporales</taxon>
        <taxon>Pleosporineae</taxon>
        <taxon>Didymellaceae</taxon>
        <taxon>Boeremia</taxon>
    </lineage>
</organism>
<evidence type="ECO:0000313" key="2">
    <source>
        <dbReference type="Proteomes" id="UP001153331"/>
    </source>
</evidence>
<sequence length="266" mass="29904">MTSNFGDLLSHRQRGPFARHNAHDVDTNPPADSPIARARNAPPVPLPAANRPLDTTKHCRHARARLLLDASAPPQKRRPPRRYTNANRRRREVRVRPARAQHSDEKANGAGHGGRHWVAAEHHHPRAPQQAAQPHQLGVLQLLLDRCEIALHGAVHAQPLQPLRAQEGHCIVSPRRLPQAEETEEHGQENVQPLLLRLCRRRHQNPAHPLPPPPRRHSTRPDQRPRPRQDGVAPAPRQIRPHHVAPLLAAGRRPPRYVVPPVRGAD</sequence>
<keyword evidence="2" id="KW-1185">Reference proteome</keyword>
<dbReference type="EMBL" id="JAPHNI010001084">
    <property type="protein sequence ID" value="KAJ8106756.1"/>
    <property type="molecule type" value="Genomic_DNA"/>
</dbReference>
<gene>
    <name evidence="1" type="ORF">OPT61_g9330</name>
</gene>
<protein>
    <submittedName>
        <fullName evidence="1">Uncharacterized protein</fullName>
    </submittedName>
</protein>
<name>A0ACC2HW61_9PLEO</name>
<accession>A0ACC2HW61</accession>
<evidence type="ECO:0000313" key="1">
    <source>
        <dbReference type="EMBL" id="KAJ8106756.1"/>
    </source>
</evidence>
<dbReference type="Proteomes" id="UP001153331">
    <property type="component" value="Unassembled WGS sequence"/>
</dbReference>
<reference evidence="1" key="1">
    <citation type="submission" date="2022-11" db="EMBL/GenBank/DDBJ databases">
        <title>Genome Sequence of Boeremia exigua.</title>
        <authorList>
            <person name="Buettner E."/>
        </authorList>
    </citation>
    <scope>NUCLEOTIDE SEQUENCE</scope>
    <source>
        <strain evidence="1">CU02</strain>
    </source>
</reference>
<comment type="caution">
    <text evidence="1">The sequence shown here is derived from an EMBL/GenBank/DDBJ whole genome shotgun (WGS) entry which is preliminary data.</text>
</comment>